<organism evidence="2 3">
    <name type="scientific">Actinidia rufa</name>
    <dbReference type="NCBI Taxonomy" id="165716"/>
    <lineage>
        <taxon>Eukaryota</taxon>
        <taxon>Viridiplantae</taxon>
        <taxon>Streptophyta</taxon>
        <taxon>Embryophyta</taxon>
        <taxon>Tracheophyta</taxon>
        <taxon>Spermatophyta</taxon>
        <taxon>Magnoliopsida</taxon>
        <taxon>eudicotyledons</taxon>
        <taxon>Gunneridae</taxon>
        <taxon>Pentapetalae</taxon>
        <taxon>asterids</taxon>
        <taxon>Ericales</taxon>
        <taxon>Actinidiaceae</taxon>
        <taxon>Actinidia</taxon>
    </lineage>
</organism>
<evidence type="ECO:0000313" key="2">
    <source>
        <dbReference type="EMBL" id="GFS36783.1"/>
    </source>
</evidence>
<comment type="caution">
    <text evidence="2">The sequence shown here is derived from an EMBL/GenBank/DDBJ whole genome shotgun (WGS) entry which is preliminary data.</text>
</comment>
<accession>A0A7J0DJX4</accession>
<proteinExistence type="predicted"/>
<gene>
    <name evidence="2" type="ORF">Acr_00g0048010</name>
</gene>
<evidence type="ECO:0000256" key="1">
    <source>
        <dbReference type="SAM" id="MobiDB-lite"/>
    </source>
</evidence>
<sequence length="331" mass="36815">MDLNQAQLPVHNDAALNEFRIDHGIPDNVQIERPGPNENANNVEGMGTETRSKELSTKLDKGVAIAREYDSAKEVASCLSSFASTSDEEEVPQLVIKRRLSDAPLYDKCKGKQAAEGPSKRHKKKGETSSAFHLSLVEQAMLWKPKFPIAELGKEVTMADTAMDHDTMEARDVGYAVATKAQIEAVVTLAKRDKSIQDLDELQKVAYYSVYERVFNRSISQAGNKYYCRVAKLHPGIYQEGWIACLTELSVPAEHSTWTKAPSEVKLSDFPDPYSPLIMPNFNEEKYMNQPVEEDDVIALKVYLEDKCDGLEKVATAKAGRNGGQELEGED</sequence>
<evidence type="ECO:0000313" key="3">
    <source>
        <dbReference type="Proteomes" id="UP000585474"/>
    </source>
</evidence>
<protein>
    <submittedName>
        <fullName evidence="2">Uncharacterized protein</fullName>
    </submittedName>
</protein>
<feature type="region of interest" description="Disordered" evidence="1">
    <location>
        <begin position="109"/>
        <end position="128"/>
    </location>
</feature>
<dbReference type="EMBL" id="BJWL01000265">
    <property type="protein sequence ID" value="GFS36783.1"/>
    <property type="molecule type" value="Genomic_DNA"/>
</dbReference>
<reference evidence="3" key="1">
    <citation type="submission" date="2019-07" db="EMBL/GenBank/DDBJ databases">
        <title>De Novo Assembly of kiwifruit Actinidia rufa.</title>
        <authorList>
            <person name="Sugita-Konishi S."/>
            <person name="Sato K."/>
            <person name="Mori E."/>
            <person name="Abe Y."/>
            <person name="Kisaki G."/>
            <person name="Hamano K."/>
            <person name="Suezawa K."/>
            <person name="Otani M."/>
            <person name="Fukuda T."/>
            <person name="Manabe T."/>
            <person name="Gomi K."/>
            <person name="Tabuchi M."/>
            <person name="Akimitsu K."/>
            <person name="Kataoka I."/>
        </authorList>
    </citation>
    <scope>NUCLEOTIDE SEQUENCE [LARGE SCALE GENOMIC DNA]</scope>
    <source>
        <strain evidence="3">cv. Fuchu</strain>
    </source>
</reference>
<dbReference type="AlphaFoldDB" id="A0A7J0DJX4"/>
<dbReference type="Proteomes" id="UP000585474">
    <property type="component" value="Unassembled WGS sequence"/>
</dbReference>
<keyword evidence="3" id="KW-1185">Reference proteome</keyword>
<name>A0A7J0DJX4_9ERIC</name>
<feature type="region of interest" description="Disordered" evidence="1">
    <location>
        <begin position="32"/>
        <end position="53"/>
    </location>
</feature>